<accession>A0A8D9BN00</accession>
<evidence type="ECO:0000256" key="1">
    <source>
        <dbReference type="SAM" id="MobiDB-lite"/>
    </source>
</evidence>
<dbReference type="EMBL" id="HBUF01659172">
    <property type="protein sequence ID" value="CAG6788315.1"/>
    <property type="molecule type" value="Transcribed_RNA"/>
</dbReference>
<feature type="compositionally biased region" description="Low complexity" evidence="1">
    <location>
        <begin position="32"/>
        <end position="43"/>
    </location>
</feature>
<feature type="region of interest" description="Disordered" evidence="1">
    <location>
        <begin position="25"/>
        <end position="69"/>
    </location>
</feature>
<dbReference type="AlphaFoldDB" id="A0A8D9BN00"/>
<proteinExistence type="predicted"/>
<sequence>MSVMMPLVRIWESSCLTRSWTTRASPCSRVDSSTSPTTATSTPRSRHSSRVPHSTTCSALSTSRGDRSTHREVVNITAASPARAIRYSMLCCNWPTSSPTCSCRPVVVRPPLLPPPCLVSSVAVAQEAAASETNTPTSRWAPRSHRPTCTRSWPASSRTRRSTSKVARRTPKSF</sequence>
<feature type="compositionally biased region" description="Basic residues" evidence="1">
    <location>
        <begin position="158"/>
        <end position="174"/>
    </location>
</feature>
<protein>
    <submittedName>
        <fullName evidence="2">Uncharacterized protein</fullName>
    </submittedName>
</protein>
<evidence type="ECO:0000313" key="2">
    <source>
        <dbReference type="EMBL" id="CAG6788315.1"/>
    </source>
</evidence>
<feature type="region of interest" description="Disordered" evidence="1">
    <location>
        <begin position="129"/>
        <end position="174"/>
    </location>
</feature>
<reference evidence="2" key="1">
    <citation type="submission" date="2021-05" db="EMBL/GenBank/DDBJ databases">
        <authorList>
            <person name="Alioto T."/>
            <person name="Alioto T."/>
            <person name="Gomez Garrido J."/>
        </authorList>
    </citation>
    <scope>NUCLEOTIDE SEQUENCE</scope>
</reference>
<name>A0A8D9BN00_9HEMI</name>
<organism evidence="2">
    <name type="scientific">Cacopsylla melanoneura</name>
    <dbReference type="NCBI Taxonomy" id="428564"/>
    <lineage>
        <taxon>Eukaryota</taxon>
        <taxon>Metazoa</taxon>
        <taxon>Ecdysozoa</taxon>
        <taxon>Arthropoda</taxon>
        <taxon>Hexapoda</taxon>
        <taxon>Insecta</taxon>
        <taxon>Pterygota</taxon>
        <taxon>Neoptera</taxon>
        <taxon>Paraneoptera</taxon>
        <taxon>Hemiptera</taxon>
        <taxon>Sternorrhyncha</taxon>
        <taxon>Psylloidea</taxon>
        <taxon>Psyllidae</taxon>
        <taxon>Psyllinae</taxon>
        <taxon>Cacopsylla</taxon>
    </lineage>
</organism>